<dbReference type="EMBL" id="BJWL01000011">
    <property type="protein sequence ID" value="GFY97423.1"/>
    <property type="molecule type" value="Genomic_DNA"/>
</dbReference>
<gene>
    <name evidence="2" type="ORF">Acr_11g0017290</name>
</gene>
<accession>A0A7J0FFN1</accession>
<feature type="region of interest" description="Disordered" evidence="1">
    <location>
        <begin position="175"/>
        <end position="308"/>
    </location>
</feature>
<comment type="caution">
    <text evidence="2">The sequence shown here is derived from an EMBL/GenBank/DDBJ whole genome shotgun (WGS) entry which is preliminary data.</text>
</comment>
<feature type="compositionally biased region" description="Basic and acidic residues" evidence="1">
    <location>
        <begin position="211"/>
        <end position="220"/>
    </location>
</feature>
<proteinExistence type="predicted"/>
<feature type="compositionally biased region" description="Low complexity" evidence="1">
    <location>
        <begin position="176"/>
        <end position="187"/>
    </location>
</feature>
<evidence type="ECO:0000256" key="1">
    <source>
        <dbReference type="SAM" id="MobiDB-lite"/>
    </source>
</evidence>
<evidence type="ECO:0000313" key="3">
    <source>
        <dbReference type="Proteomes" id="UP000585474"/>
    </source>
</evidence>
<protein>
    <submittedName>
        <fullName evidence="2">Uncharacterized protein</fullName>
    </submittedName>
</protein>
<sequence length="308" mass="34467">MPIHSTWRNFIDQINIALISMSYHHDSEAQRTSASCQAVVAFIIPPLVQLKYRGGVGWGVYASSFETHPKSMGACVVSLILYCLSYYAKQRISFGPNLCVDSFLWDGAIGFVYGGVSGDNPSPTLGEVSAIFKTTGSYQLFHAFHLFSGLDFYGYGLHALARWNLGDCIRIRAVGSQSSNQKQPQQPTRINRTAATREQARETKTSTPANYHRDSNERRRMNIYKRINLNNNQTPVATRSPAAEPKQQQRSKPKPIARNQQQEKQQQPNSISRHHPFELPQRGAKAEIQAEPSADTASQLLQEQPSES</sequence>
<keyword evidence="3" id="KW-1185">Reference proteome</keyword>
<dbReference type="Proteomes" id="UP000585474">
    <property type="component" value="Unassembled WGS sequence"/>
</dbReference>
<reference evidence="2 3" key="1">
    <citation type="submission" date="2019-07" db="EMBL/GenBank/DDBJ databases">
        <title>De Novo Assembly of kiwifruit Actinidia rufa.</title>
        <authorList>
            <person name="Sugita-Konishi S."/>
            <person name="Sato K."/>
            <person name="Mori E."/>
            <person name="Abe Y."/>
            <person name="Kisaki G."/>
            <person name="Hamano K."/>
            <person name="Suezawa K."/>
            <person name="Otani M."/>
            <person name="Fukuda T."/>
            <person name="Manabe T."/>
            <person name="Gomi K."/>
            <person name="Tabuchi M."/>
            <person name="Akimitsu K."/>
            <person name="Kataoka I."/>
        </authorList>
    </citation>
    <scope>NUCLEOTIDE SEQUENCE [LARGE SCALE GENOMIC DNA]</scope>
    <source>
        <strain evidence="3">cv. Fuchu</strain>
    </source>
</reference>
<organism evidence="2 3">
    <name type="scientific">Actinidia rufa</name>
    <dbReference type="NCBI Taxonomy" id="165716"/>
    <lineage>
        <taxon>Eukaryota</taxon>
        <taxon>Viridiplantae</taxon>
        <taxon>Streptophyta</taxon>
        <taxon>Embryophyta</taxon>
        <taxon>Tracheophyta</taxon>
        <taxon>Spermatophyta</taxon>
        <taxon>Magnoliopsida</taxon>
        <taxon>eudicotyledons</taxon>
        <taxon>Gunneridae</taxon>
        <taxon>Pentapetalae</taxon>
        <taxon>asterids</taxon>
        <taxon>Ericales</taxon>
        <taxon>Actinidiaceae</taxon>
        <taxon>Actinidia</taxon>
    </lineage>
</organism>
<feature type="compositionally biased region" description="Polar residues" evidence="1">
    <location>
        <begin position="228"/>
        <end position="237"/>
    </location>
</feature>
<evidence type="ECO:0000313" key="2">
    <source>
        <dbReference type="EMBL" id="GFY97423.1"/>
    </source>
</evidence>
<name>A0A7J0FFN1_9ERIC</name>
<feature type="compositionally biased region" description="Polar residues" evidence="1">
    <location>
        <begin position="295"/>
        <end position="308"/>
    </location>
</feature>
<dbReference type="AlphaFoldDB" id="A0A7J0FFN1"/>